<dbReference type="NCBIfam" id="NF008401">
    <property type="entry name" value="PRK11200.1"/>
    <property type="match status" value="1"/>
</dbReference>
<dbReference type="Pfam" id="PF00462">
    <property type="entry name" value="Glutaredoxin"/>
    <property type="match status" value="1"/>
</dbReference>
<dbReference type="InterPro" id="IPR002109">
    <property type="entry name" value="Glutaredoxin"/>
</dbReference>
<reference evidence="3 4" key="1">
    <citation type="submission" date="2019-03" db="EMBL/GenBank/DDBJ databases">
        <title>Genomic Encyclopedia of Archaeal and Bacterial Type Strains, Phase II (KMG-II): from individual species to whole genera.</title>
        <authorList>
            <person name="Goeker M."/>
        </authorList>
    </citation>
    <scope>NUCLEOTIDE SEQUENCE [LARGE SCALE GENOMIC DNA]</scope>
    <source>
        <strain evidence="3 4">DSM 27697</strain>
    </source>
</reference>
<dbReference type="InterPro" id="IPR011902">
    <property type="entry name" value="GRXA"/>
</dbReference>
<evidence type="ECO:0000256" key="1">
    <source>
        <dbReference type="ARBA" id="ARBA00011245"/>
    </source>
</evidence>
<dbReference type="PRINTS" id="PR00160">
    <property type="entry name" value="GLUTAREDOXIN"/>
</dbReference>
<dbReference type="Proteomes" id="UP000294546">
    <property type="component" value="Unassembled WGS sequence"/>
</dbReference>
<dbReference type="InterPro" id="IPR036249">
    <property type="entry name" value="Thioredoxin-like_sf"/>
</dbReference>
<dbReference type="SUPFAM" id="SSF52833">
    <property type="entry name" value="Thioredoxin-like"/>
    <property type="match status" value="1"/>
</dbReference>
<gene>
    <name evidence="3" type="ORF">CLV83_1681</name>
</gene>
<dbReference type="EMBL" id="SMFU01000007">
    <property type="protein sequence ID" value="TCK09571.1"/>
    <property type="molecule type" value="Genomic_DNA"/>
</dbReference>
<dbReference type="GO" id="GO:0015035">
    <property type="term" value="F:protein-disulfide reductase activity"/>
    <property type="evidence" value="ECO:0007669"/>
    <property type="project" value="InterPro"/>
</dbReference>
<dbReference type="AlphaFoldDB" id="A0A4R1GQ29"/>
<feature type="domain" description="Glutaredoxin" evidence="2">
    <location>
        <begin position="4"/>
        <end position="65"/>
    </location>
</feature>
<keyword evidence="4" id="KW-1185">Reference proteome</keyword>
<accession>A0A4R1GQ29</accession>
<protein>
    <submittedName>
        <fullName evidence="3">Glutaredoxin 1</fullName>
    </submittedName>
</protein>
<comment type="caution">
    <text evidence="3">The sequence shown here is derived from an EMBL/GenBank/DDBJ whole genome shotgun (WGS) entry which is preliminary data.</text>
</comment>
<dbReference type="GO" id="GO:0009055">
    <property type="term" value="F:electron transfer activity"/>
    <property type="evidence" value="ECO:0007669"/>
    <property type="project" value="InterPro"/>
</dbReference>
<proteinExistence type="predicted"/>
<dbReference type="CDD" id="cd02066">
    <property type="entry name" value="GRX_family"/>
    <property type="match status" value="1"/>
</dbReference>
<dbReference type="NCBIfam" id="TIGR02183">
    <property type="entry name" value="GRXA"/>
    <property type="match status" value="1"/>
</dbReference>
<name>A0A4R1GQ29_9GAMM</name>
<comment type="subunit">
    <text evidence="1">Monomer.</text>
</comment>
<dbReference type="GO" id="GO:0045454">
    <property type="term" value="P:cell redox homeostasis"/>
    <property type="evidence" value="ECO:0007669"/>
    <property type="project" value="InterPro"/>
</dbReference>
<dbReference type="RefSeq" id="WP_132290091.1">
    <property type="nucleotide sequence ID" value="NZ_SMFU01000007.1"/>
</dbReference>
<evidence type="ECO:0000259" key="2">
    <source>
        <dbReference type="Pfam" id="PF00462"/>
    </source>
</evidence>
<evidence type="ECO:0000313" key="4">
    <source>
        <dbReference type="Proteomes" id="UP000294546"/>
    </source>
</evidence>
<dbReference type="Gene3D" id="3.40.30.10">
    <property type="entry name" value="Glutaredoxin"/>
    <property type="match status" value="1"/>
</dbReference>
<sequence length="83" mass="9187">MERITIFGRPGCGFCVRAKQLCETQNLDHRYIDIHAEGITKADLEKTVGKPVETVPQIFCGQKHIGGYTEFAAFISEAQSSAQ</sequence>
<evidence type="ECO:0000313" key="3">
    <source>
        <dbReference type="EMBL" id="TCK09571.1"/>
    </source>
</evidence>
<dbReference type="OrthoDB" id="9814618at2"/>
<dbReference type="PROSITE" id="PS51354">
    <property type="entry name" value="GLUTAREDOXIN_2"/>
    <property type="match status" value="1"/>
</dbReference>
<dbReference type="InterPro" id="IPR014025">
    <property type="entry name" value="Glutaredoxin_subgr"/>
</dbReference>
<organism evidence="3 4">
    <name type="scientific">Marinobacterium mangrovicola</name>
    <dbReference type="NCBI Taxonomy" id="1476959"/>
    <lineage>
        <taxon>Bacteria</taxon>
        <taxon>Pseudomonadati</taxon>
        <taxon>Pseudomonadota</taxon>
        <taxon>Gammaproteobacteria</taxon>
        <taxon>Oceanospirillales</taxon>
        <taxon>Oceanospirillaceae</taxon>
        <taxon>Marinobacterium</taxon>
    </lineage>
</organism>